<dbReference type="RefSeq" id="WP_097077163.1">
    <property type="nucleotide sequence ID" value="NZ_OBMR01000014.1"/>
</dbReference>
<evidence type="ECO:0000313" key="3">
    <source>
        <dbReference type="EMBL" id="SOC16363.1"/>
    </source>
</evidence>
<dbReference type="GO" id="GO:0006270">
    <property type="term" value="P:DNA replication initiation"/>
    <property type="evidence" value="ECO:0007669"/>
    <property type="project" value="InterPro"/>
</dbReference>
<evidence type="ECO:0000313" key="4">
    <source>
        <dbReference type="Proteomes" id="UP000219563"/>
    </source>
</evidence>
<dbReference type="InterPro" id="IPR036390">
    <property type="entry name" value="WH_DNA-bd_sf"/>
</dbReference>
<dbReference type="AlphaFoldDB" id="A0A285T9I6"/>
<organism evidence="3 4">
    <name type="scientific">Pseudobutyrivibrio ruminis DSM 9787</name>
    <dbReference type="NCBI Taxonomy" id="1123011"/>
    <lineage>
        <taxon>Bacteria</taxon>
        <taxon>Bacillati</taxon>
        <taxon>Bacillota</taxon>
        <taxon>Clostridia</taxon>
        <taxon>Lachnospirales</taxon>
        <taxon>Lachnospiraceae</taxon>
        <taxon>Pseudobutyrivibrio</taxon>
    </lineage>
</organism>
<sequence length="481" mass="55349">MAIIRQDENGIYRDVNPKTNRFYDEDEYPIGSKLGQVDHQYTHTNKGRIIDRDDDTPDVVDSETGLAVASEDENKIKTFIKEAISIDNLVETFDENSHETLLKLLALQDNKHPLKKGGVGIAYRTDALIMHCKMEFSAEENVVFDAILGTISTFPENKTYRIEPSSFIKFSKYKVENTLYDVFRKGTAKLKDRHLVFDELGPDGQDDIVVPWFDILRYHKKGKNNDVAYIEFKPSDFFKDLALCSGIIHGAFGSMEVTTQLQGKYTIALYWYLENMKNYKEYPTATPGVFEISIEELKHQFSMPQSYTKTDIERRALNPAKASINSIELCDFTFDFEAKKESGKYVGFIFRVTNKSYIESTAVELLEDNEVEESGITELRMLLSLSKLEFSEEEIQRIAACAKKFNRDSAYMMQVVSVFKQRIENKSLEPVDDKIGYMCRMIEKGATAKISSNDKKKKNNFNNFSQRDYDMDELEKKLIGH</sequence>
<dbReference type="Pfam" id="PF01051">
    <property type="entry name" value="Rep3_N"/>
    <property type="match status" value="1"/>
</dbReference>
<dbReference type="Pfam" id="PF21205">
    <property type="entry name" value="Rep3_C"/>
    <property type="match status" value="1"/>
</dbReference>
<feature type="domain" description="Initiator Rep protein WH1" evidence="2">
    <location>
        <begin position="126"/>
        <end position="273"/>
    </location>
</feature>
<comment type="similarity">
    <text evidence="1">Belongs to the initiator RepB protein family.</text>
</comment>
<dbReference type="InterPro" id="IPR036388">
    <property type="entry name" value="WH-like_DNA-bd_sf"/>
</dbReference>
<evidence type="ECO:0000256" key="1">
    <source>
        <dbReference type="ARBA" id="ARBA00038283"/>
    </source>
</evidence>
<evidence type="ECO:0000259" key="2">
    <source>
        <dbReference type="Pfam" id="PF01051"/>
    </source>
</evidence>
<dbReference type="InterPro" id="IPR000525">
    <property type="entry name" value="Initiator_Rep_WH1"/>
</dbReference>
<proteinExistence type="inferred from homology"/>
<dbReference type="EMBL" id="OBMR01000014">
    <property type="protein sequence ID" value="SOC16363.1"/>
    <property type="molecule type" value="Genomic_DNA"/>
</dbReference>
<reference evidence="3 4" key="1">
    <citation type="submission" date="2017-08" db="EMBL/GenBank/DDBJ databases">
        <authorList>
            <person name="de Groot N.N."/>
        </authorList>
    </citation>
    <scope>NUCLEOTIDE SEQUENCE [LARGE SCALE GENOMIC DNA]</scope>
    <source>
        <strain evidence="3 4">DSM 9787</strain>
    </source>
</reference>
<protein>
    <submittedName>
        <fullName evidence="3">Initiator Replication protein</fullName>
    </submittedName>
</protein>
<dbReference type="SUPFAM" id="SSF46785">
    <property type="entry name" value="Winged helix' DNA-binding domain"/>
    <property type="match status" value="1"/>
</dbReference>
<gene>
    <name evidence="3" type="ORF">SAMN02910411_0377</name>
</gene>
<dbReference type="Gene3D" id="1.10.10.10">
    <property type="entry name" value="Winged helix-like DNA-binding domain superfamily/Winged helix DNA-binding domain"/>
    <property type="match status" value="2"/>
</dbReference>
<dbReference type="GO" id="GO:0003887">
    <property type="term" value="F:DNA-directed DNA polymerase activity"/>
    <property type="evidence" value="ECO:0007669"/>
    <property type="project" value="InterPro"/>
</dbReference>
<name>A0A285T9I6_9FIRM</name>
<dbReference type="Proteomes" id="UP000219563">
    <property type="component" value="Unassembled WGS sequence"/>
</dbReference>
<accession>A0A285T9I6</accession>